<proteinExistence type="predicted"/>
<reference evidence="1 2" key="1">
    <citation type="journal article" date="2019" name="Int. J. Syst. Evol. Microbiol.">
        <title>The Global Catalogue of Microorganisms (GCM) 10K type strain sequencing project: providing services to taxonomists for standard genome sequencing and annotation.</title>
        <authorList>
            <consortium name="The Broad Institute Genomics Platform"/>
            <consortium name="The Broad Institute Genome Sequencing Center for Infectious Disease"/>
            <person name="Wu L."/>
            <person name="Ma J."/>
        </authorList>
    </citation>
    <scope>NUCLEOTIDE SEQUENCE [LARGE SCALE GENOMIC DNA]</scope>
    <source>
        <strain evidence="1 2">JCM 3325</strain>
    </source>
</reference>
<dbReference type="EMBL" id="BAAARW010000020">
    <property type="protein sequence ID" value="GAA2432145.1"/>
    <property type="molecule type" value="Genomic_DNA"/>
</dbReference>
<dbReference type="Proteomes" id="UP001501231">
    <property type="component" value="Unassembled WGS sequence"/>
</dbReference>
<evidence type="ECO:0000313" key="2">
    <source>
        <dbReference type="Proteomes" id="UP001501231"/>
    </source>
</evidence>
<accession>A0ABN3JLP2</accession>
<evidence type="ECO:0008006" key="3">
    <source>
        <dbReference type="Google" id="ProtNLM"/>
    </source>
</evidence>
<sequence length="63" mass="6371">MINGHIFGAGVITGSRTGRGDLCVLMPAGQAGSAPDADDVAHITLPGAEPRSRKGLPGINQTF</sequence>
<comment type="caution">
    <text evidence="1">The sequence shown here is derived from an EMBL/GenBank/DDBJ whole genome shotgun (WGS) entry which is preliminary data.</text>
</comment>
<evidence type="ECO:0000313" key="1">
    <source>
        <dbReference type="EMBL" id="GAA2432145.1"/>
    </source>
</evidence>
<gene>
    <name evidence="1" type="ORF">GCM10010191_52630</name>
</gene>
<protein>
    <recommendedName>
        <fullName evidence="3">DUF397 domain-containing protein</fullName>
    </recommendedName>
</protein>
<name>A0ABN3JLP2_9ACTN</name>
<keyword evidence="2" id="KW-1185">Reference proteome</keyword>
<organism evidence="1 2">
    <name type="scientific">Actinomadura vinacea</name>
    <dbReference type="NCBI Taxonomy" id="115336"/>
    <lineage>
        <taxon>Bacteria</taxon>
        <taxon>Bacillati</taxon>
        <taxon>Actinomycetota</taxon>
        <taxon>Actinomycetes</taxon>
        <taxon>Streptosporangiales</taxon>
        <taxon>Thermomonosporaceae</taxon>
        <taxon>Actinomadura</taxon>
    </lineage>
</organism>